<proteinExistence type="predicted"/>
<organism evidence="2">
    <name type="scientific">marine sediment metagenome</name>
    <dbReference type="NCBI Taxonomy" id="412755"/>
    <lineage>
        <taxon>unclassified sequences</taxon>
        <taxon>metagenomes</taxon>
        <taxon>ecological metagenomes</taxon>
    </lineage>
</organism>
<dbReference type="EMBL" id="BARS01045231">
    <property type="protein sequence ID" value="GAG30450.1"/>
    <property type="molecule type" value="Genomic_DNA"/>
</dbReference>
<dbReference type="InterPro" id="IPR025874">
    <property type="entry name" value="DZR"/>
</dbReference>
<feature type="domain" description="Guanylate cyclase" evidence="1">
    <location>
        <begin position="92"/>
        <end position="190"/>
    </location>
</feature>
<dbReference type="CDD" id="cd07302">
    <property type="entry name" value="CHD"/>
    <property type="match status" value="1"/>
</dbReference>
<sequence length="190" mass="21139">MKMKCPKCQAENREDAEFCSDCGIKLEVVCPKCGRSNPTSKNFCDKCGHDLAATKAAAPIDYTEPQSYTPKFLADKIITARSSIEGERKLVTVLFADVANYTSISERLDPEEVHQIMDGCFKILLDEIHRYEGTIDKFTGDGVMALFGAPVAHEDHAQRACYAALAIQKAMGEYGERIKKDCGVEFRMRV</sequence>
<name>X0WII0_9ZZZZ</name>
<dbReference type="InterPro" id="IPR029787">
    <property type="entry name" value="Nucleotide_cyclase"/>
</dbReference>
<dbReference type="PROSITE" id="PS50125">
    <property type="entry name" value="GUANYLATE_CYCLASE_2"/>
    <property type="match status" value="1"/>
</dbReference>
<protein>
    <recommendedName>
        <fullName evidence="1">Guanylate cyclase domain-containing protein</fullName>
    </recommendedName>
</protein>
<dbReference type="PANTHER" id="PTHR43081">
    <property type="entry name" value="ADENYLATE CYCLASE, TERMINAL-DIFFERENTIATION SPECIFIC-RELATED"/>
    <property type="match status" value="1"/>
</dbReference>
<dbReference type="Pfam" id="PF00211">
    <property type="entry name" value="Guanylate_cyc"/>
    <property type="match status" value="1"/>
</dbReference>
<evidence type="ECO:0000313" key="2">
    <source>
        <dbReference type="EMBL" id="GAG30450.1"/>
    </source>
</evidence>
<dbReference type="GO" id="GO:0006171">
    <property type="term" value="P:cAMP biosynthetic process"/>
    <property type="evidence" value="ECO:0007669"/>
    <property type="project" value="TreeGrafter"/>
</dbReference>
<dbReference type="PANTHER" id="PTHR43081:SF1">
    <property type="entry name" value="ADENYLATE CYCLASE, TERMINAL-DIFFERENTIATION SPECIFIC"/>
    <property type="match status" value="1"/>
</dbReference>
<evidence type="ECO:0000259" key="1">
    <source>
        <dbReference type="PROSITE" id="PS50125"/>
    </source>
</evidence>
<gene>
    <name evidence="2" type="ORF">S01H1_68216</name>
</gene>
<comment type="caution">
    <text evidence="2">The sequence shown here is derived from an EMBL/GenBank/DDBJ whole genome shotgun (WGS) entry which is preliminary data.</text>
</comment>
<dbReference type="InterPro" id="IPR001054">
    <property type="entry name" value="A/G_cyclase"/>
</dbReference>
<dbReference type="Pfam" id="PF12773">
    <property type="entry name" value="DZR"/>
    <property type="match status" value="1"/>
</dbReference>
<accession>X0WII0</accession>
<dbReference type="GO" id="GO:0035556">
    <property type="term" value="P:intracellular signal transduction"/>
    <property type="evidence" value="ECO:0007669"/>
    <property type="project" value="InterPro"/>
</dbReference>
<reference evidence="2" key="1">
    <citation type="journal article" date="2014" name="Front. Microbiol.">
        <title>High frequency of phylogenetically diverse reductive dehalogenase-homologous genes in deep subseafloor sedimentary metagenomes.</title>
        <authorList>
            <person name="Kawai M."/>
            <person name="Futagami T."/>
            <person name="Toyoda A."/>
            <person name="Takaki Y."/>
            <person name="Nishi S."/>
            <person name="Hori S."/>
            <person name="Arai W."/>
            <person name="Tsubouchi T."/>
            <person name="Morono Y."/>
            <person name="Uchiyama I."/>
            <person name="Ito T."/>
            <person name="Fujiyama A."/>
            <person name="Inagaki F."/>
            <person name="Takami H."/>
        </authorList>
    </citation>
    <scope>NUCLEOTIDE SEQUENCE</scope>
    <source>
        <strain evidence="2">Expedition CK06-06</strain>
    </source>
</reference>
<feature type="non-terminal residue" evidence="2">
    <location>
        <position position="190"/>
    </location>
</feature>
<dbReference type="SUPFAM" id="SSF55073">
    <property type="entry name" value="Nucleotide cyclase"/>
    <property type="match status" value="1"/>
</dbReference>
<dbReference type="InterPro" id="IPR050697">
    <property type="entry name" value="Adenylyl/Guanylyl_Cyclase_3/4"/>
</dbReference>
<dbReference type="AlphaFoldDB" id="X0WII0"/>
<dbReference type="Gene3D" id="3.30.70.1230">
    <property type="entry name" value="Nucleotide cyclase"/>
    <property type="match status" value="1"/>
</dbReference>